<dbReference type="AlphaFoldDB" id="A0AAW3ZUH1"/>
<evidence type="ECO:0000256" key="1">
    <source>
        <dbReference type="ARBA" id="ARBA00004651"/>
    </source>
</evidence>
<evidence type="ECO:0000256" key="6">
    <source>
        <dbReference type="ARBA" id="ARBA00023136"/>
    </source>
</evidence>
<evidence type="ECO:0000313" key="8">
    <source>
        <dbReference type="EMBL" id="MBD8527962.1"/>
    </source>
</evidence>
<dbReference type="EMBL" id="JACYTR010000074">
    <property type="protein sequence ID" value="MBD8527962.1"/>
    <property type="molecule type" value="Genomic_DNA"/>
</dbReference>
<keyword evidence="4 7" id="KW-0812">Transmembrane</keyword>
<protein>
    <submittedName>
        <fullName evidence="8">GlsB/YeaQ/YmgE family stress response membrane protein</fullName>
    </submittedName>
</protein>
<proteinExistence type="inferred from homology"/>
<feature type="transmembrane region" description="Helical" evidence="7">
    <location>
        <begin position="56"/>
        <end position="81"/>
    </location>
</feature>
<evidence type="ECO:0000256" key="7">
    <source>
        <dbReference type="SAM" id="Phobius"/>
    </source>
</evidence>
<evidence type="ECO:0000256" key="4">
    <source>
        <dbReference type="ARBA" id="ARBA00022692"/>
    </source>
</evidence>
<keyword evidence="5 7" id="KW-1133">Transmembrane helix</keyword>
<keyword evidence="6 7" id="KW-0472">Membrane</keyword>
<dbReference type="InterPro" id="IPR007341">
    <property type="entry name" value="Transgly_assoc"/>
</dbReference>
<keyword evidence="3" id="KW-1003">Cell membrane</keyword>
<evidence type="ECO:0000256" key="3">
    <source>
        <dbReference type="ARBA" id="ARBA00022475"/>
    </source>
</evidence>
<dbReference type="GO" id="GO:0005886">
    <property type="term" value="C:plasma membrane"/>
    <property type="evidence" value="ECO:0007669"/>
    <property type="project" value="UniProtKB-SubCell"/>
</dbReference>
<gene>
    <name evidence="8" type="ORF">IFO71_19620</name>
</gene>
<comment type="caution">
    <text evidence="8">The sequence shown here is derived from an EMBL/GenBank/DDBJ whole genome shotgun (WGS) entry which is preliminary data.</text>
</comment>
<dbReference type="RefSeq" id="WP_192031383.1">
    <property type="nucleotide sequence ID" value="NZ_JACYTR010000074.1"/>
</dbReference>
<comment type="similarity">
    <text evidence="2">Belongs to the UPF0410 family.</text>
</comment>
<keyword evidence="9" id="KW-1185">Reference proteome</keyword>
<dbReference type="PANTHER" id="PTHR33884:SF3">
    <property type="entry name" value="UPF0410 PROTEIN YMGE"/>
    <property type="match status" value="1"/>
</dbReference>
<dbReference type="Pfam" id="PF04226">
    <property type="entry name" value="Transgly_assoc"/>
    <property type="match status" value="1"/>
</dbReference>
<accession>A0AAW3ZUH1</accession>
<evidence type="ECO:0000256" key="2">
    <source>
        <dbReference type="ARBA" id="ARBA00011006"/>
    </source>
</evidence>
<name>A0AAW3ZUH1_9GAMM</name>
<evidence type="ECO:0000256" key="5">
    <source>
        <dbReference type="ARBA" id="ARBA00022989"/>
    </source>
</evidence>
<dbReference type="PANTHER" id="PTHR33884">
    <property type="entry name" value="UPF0410 PROTEIN YMGE"/>
    <property type="match status" value="1"/>
</dbReference>
<feature type="transmembrane region" description="Helical" evidence="7">
    <location>
        <begin position="6"/>
        <end position="24"/>
    </location>
</feature>
<evidence type="ECO:0000313" key="9">
    <source>
        <dbReference type="Proteomes" id="UP000613768"/>
    </source>
</evidence>
<comment type="subcellular location">
    <subcellularLocation>
        <location evidence="1">Cell membrane</location>
        <topology evidence="1">Multi-pass membrane protein</topology>
    </subcellularLocation>
</comment>
<dbReference type="Proteomes" id="UP000613768">
    <property type="component" value="Unassembled WGS sequence"/>
</dbReference>
<feature type="transmembrane region" description="Helical" evidence="7">
    <location>
        <begin position="31"/>
        <end position="50"/>
    </location>
</feature>
<sequence length="83" mass="8629">MTLEGFITMALVGLLAGWLAGLVMRGRKRSVLSHLLIGVVGAFLGGWLLPMVGVRITGGFLGAVLEAFLGAVVLLALIGAIRR</sequence>
<organism evidence="8 9">
    <name type="scientific">Pseudomarimonas arenosa</name>
    <dbReference type="NCBI Taxonomy" id="2774145"/>
    <lineage>
        <taxon>Bacteria</taxon>
        <taxon>Pseudomonadati</taxon>
        <taxon>Pseudomonadota</taxon>
        <taxon>Gammaproteobacteria</taxon>
        <taxon>Lysobacterales</taxon>
        <taxon>Lysobacteraceae</taxon>
        <taxon>Pseudomarimonas</taxon>
    </lineage>
</organism>
<reference evidence="8 9" key="1">
    <citation type="submission" date="2020-09" db="EMBL/GenBank/DDBJ databases">
        <title>Pseudoxanthomonas sp. CAU 1598 isolated from sand of Yaerae Beach.</title>
        <authorList>
            <person name="Kim W."/>
        </authorList>
    </citation>
    <scope>NUCLEOTIDE SEQUENCE [LARGE SCALE GENOMIC DNA]</scope>
    <source>
        <strain evidence="8 9">CAU 1598</strain>
    </source>
</reference>